<dbReference type="Pfam" id="PF07727">
    <property type="entry name" value="RVT_2"/>
    <property type="match status" value="2"/>
</dbReference>
<keyword evidence="3" id="KW-1185">Reference proteome</keyword>
<evidence type="ECO:0000256" key="1">
    <source>
        <dbReference type="SAM" id="MobiDB-lite"/>
    </source>
</evidence>
<feature type="region of interest" description="Disordered" evidence="1">
    <location>
        <begin position="72"/>
        <end position="91"/>
    </location>
</feature>
<dbReference type="KEGG" id="pavi:110765996"/>
<proteinExistence type="predicted"/>
<accession>A0A6P5TCW1</accession>
<evidence type="ECO:0000313" key="3">
    <source>
        <dbReference type="Proteomes" id="UP000515124"/>
    </source>
</evidence>
<dbReference type="SUPFAM" id="SSF56672">
    <property type="entry name" value="DNA/RNA polymerases"/>
    <property type="match status" value="1"/>
</dbReference>
<feature type="region of interest" description="Disordered" evidence="1">
    <location>
        <begin position="111"/>
        <end position="136"/>
    </location>
</feature>
<dbReference type="InterPro" id="IPR013103">
    <property type="entry name" value="RVT_2"/>
</dbReference>
<protein>
    <submittedName>
        <fullName evidence="4">Uncharacterized protein LOC110765996</fullName>
    </submittedName>
</protein>
<dbReference type="Proteomes" id="UP000515124">
    <property type="component" value="Unplaced"/>
</dbReference>
<sequence>MVQVPINSKSNSFLLPIELPSSAHDVRASTLGNLSSPIGSPPLNSNNSLPLSDAPIYSPSLPSNSNSISNLNSHSIVNSPPNNDNSILPQHDNIAHNVTNSSGLESVVHLAGNQRGNPSHGRNDTRYNLRPKPPPNPKYTIPHALLTEATSQHEPTCFSEANKHKHWRAAMNDELNALIHNGTWSLVPYNPSMNVVGCKWVFRVKRKVDGTIDRYKARLVAKGFHQQEGVDYTETFSPVVKATTIRRSIIIYVLIYVDDIIITGNNGAAINNVISTISLQFALKDLGKLHYFLGIEVIPQSGGLLLSQRKYILDLLKRSDLADMKPTHTPMASSTKLSKIGGEPLANPQQYRSIAGALQYVTLTRPELAFSVNKVCQFMYNPTTEHWTAVKRILRYLKHTLSHCLFLSKSPSNGIQAFCDADWAGCPDDRQSTGGYVIYLGCNLVSWSAKKQPTVARSSTEA</sequence>
<feature type="domain" description="Reverse transcriptase Ty1/copia-type" evidence="2">
    <location>
        <begin position="251"/>
        <end position="332"/>
    </location>
</feature>
<dbReference type="GeneID" id="110765996"/>
<feature type="domain" description="Reverse transcriptase Ty1/copia-type" evidence="2">
    <location>
        <begin position="181"/>
        <end position="246"/>
    </location>
</feature>
<reference evidence="4" key="1">
    <citation type="submission" date="2025-08" db="UniProtKB">
        <authorList>
            <consortium name="RefSeq"/>
        </authorList>
    </citation>
    <scope>IDENTIFICATION</scope>
</reference>
<gene>
    <name evidence="4" type="primary">LOC110765996</name>
</gene>
<dbReference type="RefSeq" id="XP_021824947.1">
    <property type="nucleotide sequence ID" value="XM_021969255.1"/>
</dbReference>
<evidence type="ECO:0000259" key="2">
    <source>
        <dbReference type="Pfam" id="PF07727"/>
    </source>
</evidence>
<dbReference type="PANTHER" id="PTHR11439:SF455">
    <property type="entry name" value="RLK (RECEPTOR-LIKE PROTEIN KINASE) 8, PUTATIVE-RELATED"/>
    <property type="match status" value="1"/>
</dbReference>
<name>A0A6P5TCW1_PRUAV</name>
<dbReference type="InterPro" id="IPR043502">
    <property type="entry name" value="DNA/RNA_pol_sf"/>
</dbReference>
<organism evidence="3 4">
    <name type="scientific">Prunus avium</name>
    <name type="common">Cherry</name>
    <name type="synonym">Cerasus avium</name>
    <dbReference type="NCBI Taxonomy" id="42229"/>
    <lineage>
        <taxon>Eukaryota</taxon>
        <taxon>Viridiplantae</taxon>
        <taxon>Streptophyta</taxon>
        <taxon>Embryophyta</taxon>
        <taxon>Tracheophyta</taxon>
        <taxon>Spermatophyta</taxon>
        <taxon>Magnoliopsida</taxon>
        <taxon>eudicotyledons</taxon>
        <taxon>Gunneridae</taxon>
        <taxon>Pentapetalae</taxon>
        <taxon>rosids</taxon>
        <taxon>fabids</taxon>
        <taxon>Rosales</taxon>
        <taxon>Rosaceae</taxon>
        <taxon>Amygdaloideae</taxon>
        <taxon>Amygdaleae</taxon>
        <taxon>Prunus</taxon>
    </lineage>
</organism>
<evidence type="ECO:0000313" key="4">
    <source>
        <dbReference type="RefSeq" id="XP_021824947.1"/>
    </source>
</evidence>
<dbReference type="PANTHER" id="PTHR11439">
    <property type="entry name" value="GAG-POL-RELATED RETROTRANSPOSON"/>
    <property type="match status" value="1"/>
</dbReference>
<dbReference type="CDD" id="cd09272">
    <property type="entry name" value="RNase_HI_RT_Ty1"/>
    <property type="match status" value="1"/>
</dbReference>
<dbReference type="AlphaFoldDB" id="A0A6P5TCW1"/>